<protein>
    <submittedName>
        <fullName evidence="2">Alpha-type protein kinase domain-containing protein</fullName>
    </submittedName>
</protein>
<dbReference type="WBParaSite" id="ES5_v2.g20252.t1">
    <property type="protein sequence ID" value="ES5_v2.g20252.t1"/>
    <property type="gene ID" value="ES5_v2.g20252"/>
</dbReference>
<proteinExistence type="predicted"/>
<evidence type="ECO:0000313" key="2">
    <source>
        <dbReference type="WBParaSite" id="ES5_v2.g20252.t1"/>
    </source>
</evidence>
<name>A0AC34FSS3_9BILA</name>
<accession>A0AC34FSS3</accession>
<evidence type="ECO:0000313" key="1">
    <source>
        <dbReference type="Proteomes" id="UP000887579"/>
    </source>
</evidence>
<dbReference type="Proteomes" id="UP000887579">
    <property type="component" value="Unplaced"/>
</dbReference>
<sequence>FDIKDVKNITDSVFTAVSTSLIFLTGTQDIINSEKTLSYTLTPGIPEWDKEPTKSGRYINYAVPENMDVILKDEPIVRNKPILASIQIASSPFAKGAERYAFYGCDVTNSENPRNIILKEYIHCVGITPSSRFESANQIQTIASFFAKNYNEVFTKQNGFFYKIEFLKVQTLFIDKENRYLSCEKQLKEGDEFVKFTNNADYVILQSTAEKKQIGSSFISALTAFSHWTYQVTRAYLMVVDLQGIMIKENDKYTALLTDPAIHCCDKTRFGKMNLGKAGMEHFFNRHECNEFCKSLRLSRVFSSS</sequence>
<reference evidence="2" key="1">
    <citation type="submission" date="2022-11" db="UniProtKB">
        <authorList>
            <consortium name="WormBaseParasite"/>
        </authorList>
    </citation>
    <scope>IDENTIFICATION</scope>
</reference>
<organism evidence="1 2">
    <name type="scientific">Panagrolaimus sp. ES5</name>
    <dbReference type="NCBI Taxonomy" id="591445"/>
    <lineage>
        <taxon>Eukaryota</taxon>
        <taxon>Metazoa</taxon>
        <taxon>Ecdysozoa</taxon>
        <taxon>Nematoda</taxon>
        <taxon>Chromadorea</taxon>
        <taxon>Rhabditida</taxon>
        <taxon>Tylenchina</taxon>
        <taxon>Panagrolaimomorpha</taxon>
        <taxon>Panagrolaimoidea</taxon>
        <taxon>Panagrolaimidae</taxon>
        <taxon>Panagrolaimus</taxon>
    </lineage>
</organism>